<dbReference type="Pfam" id="PF22129">
    <property type="entry name" value="CjCas9_WED-like"/>
    <property type="match status" value="1"/>
</dbReference>
<dbReference type="Gene3D" id="3.30.420.10">
    <property type="entry name" value="Ribonuclease H-like superfamily/Ribonuclease H"/>
    <property type="match status" value="3"/>
</dbReference>
<evidence type="ECO:0000256" key="5">
    <source>
        <dbReference type="ARBA" id="ARBA00022801"/>
    </source>
</evidence>
<dbReference type="NCBIfam" id="TIGR01865">
    <property type="entry name" value="cas_Csn1"/>
    <property type="match status" value="1"/>
</dbReference>
<dbReference type="InterPro" id="IPR054369">
    <property type="entry name" value="Cas9_WED"/>
</dbReference>
<dbReference type="Pfam" id="PF22131">
    <property type="entry name" value="CjCas9_PI_CTD"/>
    <property type="match status" value="1"/>
</dbReference>
<evidence type="ECO:0000313" key="15">
    <source>
        <dbReference type="Proteomes" id="UP000001522"/>
    </source>
</evidence>
<evidence type="ECO:0000259" key="13">
    <source>
        <dbReference type="PROSITE" id="PS51749"/>
    </source>
</evidence>
<dbReference type="InterPro" id="IPR033114">
    <property type="entry name" value="HNH_CAS9"/>
</dbReference>
<dbReference type="HOGENOM" id="CLU_007514_0_0_7"/>
<dbReference type="GO" id="GO:0051607">
    <property type="term" value="P:defense response to virus"/>
    <property type="evidence" value="ECO:0007669"/>
    <property type="project" value="UniProtKB-UniRule"/>
</dbReference>
<keyword evidence="6" id="KW-0460">Magnesium</keyword>
<evidence type="ECO:0000313" key="14">
    <source>
        <dbReference type="EMBL" id="CBG39289.1"/>
    </source>
</evidence>
<evidence type="ECO:0000256" key="9">
    <source>
        <dbReference type="ARBA" id="ARBA00023125"/>
    </source>
</evidence>
<dbReference type="RefSeq" id="WP_013022389.1">
    <property type="nucleotide sequence ID" value="NC_013949.1"/>
</dbReference>
<keyword evidence="4 12" id="KW-0255">Endonuclease</keyword>
<feature type="domain" description="HNH Cas9-type" evidence="13">
    <location>
        <begin position="526"/>
        <end position="678"/>
    </location>
</feature>
<evidence type="ECO:0000256" key="4">
    <source>
        <dbReference type="ARBA" id="ARBA00022759"/>
    </source>
</evidence>
<comment type="similarity">
    <text evidence="12">Belongs to the CRISPR-associated Cas9 family.</text>
</comment>
<dbReference type="KEGG" id="hms:HMU00250"/>
<dbReference type="GO" id="GO:0003677">
    <property type="term" value="F:DNA binding"/>
    <property type="evidence" value="ECO:0007669"/>
    <property type="project" value="UniProtKB-UniRule"/>
</dbReference>
<dbReference type="GO" id="GO:0003723">
    <property type="term" value="F:RNA binding"/>
    <property type="evidence" value="ECO:0007669"/>
    <property type="project" value="UniProtKB-UniRule"/>
</dbReference>
<evidence type="ECO:0000256" key="1">
    <source>
        <dbReference type="ARBA" id="ARBA00001946"/>
    </source>
</evidence>
<dbReference type="GO" id="GO:0004519">
    <property type="term" value="F:endonuclease activity"/>
    <property type="evidence" value="ECO:0007669"/>
    <property type="project" value="UniProtKB-UniRule"/>
</dbReference>
<evidence type="ECO:0000256" key="11">
    <source>
        <dbReference type="ARBA" id="ARBA00046380"/>
    </source>
</evidence>
<proteinExistence type="inferred from homology"/>
<keyword evidence="15" id="KW-1185">Reference proteome</keyword>
<comment type="cofactor">
    <cofactor evidence="1">
        <name>Mg(2+)</name>
        <dbReference type="ChEBI" id="CHEBI:18420"/>
    </cofactor>
</comment>
<evidence type="ECO:0000256" key="10">
    <source>
        <dbReference type="ARBA" id="ARBA00023211"/>
    </source>
</evidence>
<evidence type="ECO:0000256" key="3">
    <source>
        <dbReference type="ARBA" id="ARBA00022723"/>
    </source>
</evidence>
<dbReference type="Pfam" id="PF13395">
    <property type="entry name" value="HNH_4"/>
    <property type="match status" value="1"/>
</dbReference>
<keyword evidence="9 12" id="KW-0238">DNA-binding</keyword>
<keyword evidence="8 12" id="KW-0051">Antiviral defense</keyword>
<keyword evidence="3" id="KW-0479">Metal-binding</keyword>
<dbReference type="EMBL" id="FN555004">
    <property type="protein sequence ID" value="CBG39289.1"/>
    <property type="molecule type" value="Genomic_DNA"/>
</dbReference>
<evidence type="ECO:0000256" key="8">
    <source>
        <dbReference type="ARBA" id="ARBA00023118"/>
    </source>
</evidence>
<dbReference type="InterPro" id="IPR036397">
    <property type="entry name" value="RNaseH_sf"/>
</dbReference>
<dbReference type="eggNOG" id="COG3513">
    <property type="taxonomic scope" value="Bacteria"/>
</dbReference>
<dbReference type="EC" id="3.1.-.-" evidence="12"/>
<evidence type="ECO:0000256" key="12">
    <source>
        <dbReference type="HAMAP-Rule" id="MF_01480"/>
    </source>
</evidence>
<keyword evidence="10" id="KW-0464">Manganese</keyword>
<evidence type="ECO:0000256" key="6">
    <source>
        <dbReference type="ARBA" id="ARBA00022842"/>
    </source>
</evidence>
<keyword evidence="7 12" id="KW-0694">RNA-binding</keyword>
<comment type="caution">
    <text evidence="12">Lacks conserved residue(s) required for the propagation of feature annotation.</text>
</comment>
<dbReference type="InterPro" id="IPR054373">
    <property type="entry name" value="Cas9_PI_C_campylobact"/>
</dbReference>
<gene>
    <name evidence="12" type="primary">cas9</name>
    <name evidence="14" type="ordered locus">HMU00250</name>
</gene>
<keyword evidence="5 12" id="KW-0378">Hydrolase</keyword>
<comment type="domain">
    <text evidence="12">Has 2 endonuclease domains. The discontinuous RuvC-like domain cleaves the target DNA noncomplementary to crRNA while the HNH nuclease domain cleaves the target DNA complementary to crRNA.</text>
</comment>
<accession>D3UFL8</accession>
<dbReference type="InterPro" id="IPR003615">
    <property type="entry name" value="HNH_nuc"/>
</dbReference>
<name>D3UFL8_HELM1</name>
<sequence>MIRTLGIDIGIASIGWAVIEGEYTDKGLENKEIVASGVRVFTKAENPKNKESLALPRTLARSARRRNARKKGRIQQVKHYLSKALGLDLECFVQGEKLATLFQTSKDFLSPWELRERALYRVLDKEELARVILHIAKRRGYDDITYGVEDNDSGKIKKAIAENSKRIKEEQCKTIGEMMYKLYFQKSLNVRNKKESYNRCVGRSELREELKTIFQIQQELKSPWVNEELIYKLLGNPDAQSKQEREGLIFYQRPLKGFGDKIGKCSHIKKGENSPYRACKHAPSAEEFVALTKSINFLKNLTNRHGLCFSQEDMCVYLGKILQEAQKNEKGLTYSKLKLLLDLPSDFEFLGLDYSGKNPEKAVFLSLPSTFKLNKITQDRKTQDKIANILGANKDWEAILKELESLQLSKEQIQTIKDAKLNFSKHINLSLEALYHLLPLMREGKRYDEGVEILQERGIFSKPQPKNRQLLPPLSELAKEESYFDIPNPVLRRALSEFRKVVNALLEKYGGFHYFHIELTRDVCKAKSARMQLEKINKKNKSENDAASQLLEVLGLPNTYNNRLKCKLWKQQEEYCLYSGEKITIDHLKDQRALQIDHAFPLSRSLDDSQSNKVLCLTSSNQEKSNKTPYEWLGSDEKKWDMYVGRVYSSNFSPSKKRKLTQKNFKERNEEDFLARNLVDTGYIGRVTKEYIKHSLSFLPLPDGKKEHIRIISGSMTSTMRSFWGVQEKNRDHHLHHAQDAIIIACIEPSMIQKYTTYLKDKETHRLKSHQKAQILREGDHKLSLRWPMSNFKDKIQESIQNIIPSHHVSHKVTGELHQETVRTKEFYYQAFGGEEGVKKALKFGKIREINQGIVDNGAMVRVDIFKSKDKGKFYAVPIYTYDFAIGKLPNKAIVQGKKNGIIKDWLEMDENYEFCFSLFKNDCIKIQTKEMQEAVLAIYKSTNSAKATIELEHLSKYALKNEDEEKMFTDTDKEKNKTMTRESCGIQGLKVFQKVKLSVLGEVLEHKPRNRQNIALKTTPKHV</sequence>
<comment type="subunit">
    <text evidence="11 12">Monomer. Binds crRNA and tracrRNA.</text>
</comment>
<dbReference type="GO" id="GO:0016787">
    <property type="term" value="F:hydrolase activity"/>
    <property type="evidence" value="ECO:0007669"/>
    <property type="project" value="UniProtKB-KW"/>
</dbReference>
<feature type="active site" description="Proton acceptor for HNH nuclease domain" evidence="12">
    <location>
        <position position="598"/>
    </location>
</feature>
<evidence type="ECO:0000256" key="7">
    <source>
        <dbReference type="ARBA" id="ARBA00022884"/>
    </source>
</evidence>
<dbReference type="InterPro" id="IPR041383">
    <property type="entry name" value="RuvC_III"/>
</dbReference>
<feature type="active site" description="For RuvC-like nuclease domain" evidence="12">
    <location>
        <position position="8"/>
    </location>
</feature>
<evidence type="ECO:0000256" key="2">
    <source>
        <dbReference type="ARBA" id="ARBA00022722"/>
    </source>
</evidence>
<dbReference type="GO" id="GO:0046872">
    <property type="term" value="F:metal ion binding"/>
    <property type="evidence" value="ECO:0007669"/>
    <property type="project" value="UniProtKB-UniRule"/>
</dbReference>
<reference evidence="14 15" key="1">
    <citation type="journal article" date="2010" name="BMC Genomics">
        <title>Comparative genomics and proteomics of Helicobacter mustelae, an ulcerogenic and carcinogenic gastric pathogen.</title>
        <authorList>
            <person name="O'Toole P.W."/>
            <person name="Snelling W.J."/>
            <person name="Canchaya C."/>
            <person name="Forde B.M."/>
            <person name="Hardie K.R."/>
            <person name="Josenhans C."/>
            <person name="Graham R.L.J."/>
            <person name="McMullan G."/>
            <person name="Parkhill J."/>
            <person name="Belda E."/>
            <person name="Bentley S.D."/>
        </authorList>
    </citation>
    <scope>NUCLEOTIDE SEQUENCE [LARGE SCALE GENOMIC DNA]</scope>
    <source>
        <strain evidence="15">ATCC 43772 / LMG 18044 / NCTC 12198 / 12198</strain>
    </source>
</reference>
<dbReference type="InterPro" id="IPR028629">
    <property type="entry name" value="Cas9"/>
</dbReference>
<dbReference type="STRING" id="679897.HMU00250"/>
<keyword evidence="2 12" id="KW-0540">Nuclease</keyword>
<dbReference type="AlphaFoldDB" id="D3UFL8"/>
<dbReference type="HAMAP" id="MF_01480">
    <property type="entry name" value="Cas9"/>
    <property type="match status" value="1"/>
</dbReference>
<dbReference type="PROSITE" id="PS51749">
    <property type="entry name" value="HNH_CAS9"/>
    <property type="match status" value="1"/>
</dbReference>
<dbReference type="GO" id="GO:0043571">
    <property type="term" value="P:maintenance of CRISPR repeat elements"/>
    <property type="evidence" value="ECO:0007669"/>
    <property type="project" value="UniProtKB-UniRule"/>
</dbReference>
<dbReference type="Pfam" id="PF18541">
    <property type="entry name" value="RuvC_III"/>
    <property type="match status" value="1"/>
</dbReference>
<protein>
    <recommendedName>
        <fullName evidence="12">CRISPR-associated endonuclease Cas9</fullName>
        <ecNumber evidence="12">3.1.-.-</ecNumber>
    </recommendedName>
</protein>
<dbReference type="Proteomes" id="UP000001522">
    <property type="component" value="Chromosome"/>
</dbReference>
<comment type="function">
    <text evidence="12">CRISPR (clustered regularly interspaced short palindromic repeat) is an adaptive immune system that provides protection against mobile genetic elements (viruses, transposable elements and conjugative plasmids). CRISPR clusters contain spacers, sequences complementary to antecedent mobile elements, and target invading nucleic acids. CRISPR clusters are transcribed and processed into CRISPR RNA (crRNA). In type II CRISPR systems correct processing of pre-crRNA requires a trans-encoded small RNA (tracrRNA), endogenous ribonuclease 3 (rnc) and this protein. The tracrRNA serves as a guide for ribonuclease 3-aided processing of pre-crRNA. Subsequently Cas9/crRNA/tracrRNA endonucleolytically cleaves linear or circular dsDNA target complementary to the spacer; Cas9 is inactive in the absence of the 2 guide RNAs (gRNA). Cas9 recognizes the protospacer adjacent motif (PAM) in the CRISPR repeat sequences to help distinguish self versus nonself, as targets within the bacterial CRISPR locus do not have PAMs. PAM recognition is also required for catalytic activity.</text>
</comment>
<organism evidence="14 15">
    <name type="scientific">Helicobacter mustelae (strain ATCC 43772 / CCUG 25715 / CIP 103759 / LMG 18044 / NCTC 12198 / R85-136P)</name>
    <name type="common">Campylobacter mustelae</name>
    <dbReference type="NCBI Taxonomy" id="679897"/>
    <lineage>
        <taxon>Bacteria</taxon>
        <taxon>Pseudomonadati</taxon>
        <taxon>Campylobacterota</taxon>
        <taxon>Epsilonproteobacteria</taxon>
        <taxon>Campylobacterales</taxon>
        <taxon>Helicobacteraceae</taxon>
        <taxon>Helicobacter</taxon>
    </lineage>
</organism>